<evidence type="ECO:0000256" key="2">
    <source>
        <dbReference type="SAM" id="Phobius"/>
    </source>
</evidence>
<keyword evidence="2" id="KW-1133">Transmembrane helix</keyword>
<evidence type="ECO:0008006" key="5">
    <source>
        <dbReference type="Google" id="ProtNLM"/>
    </source>
</evidence>
<organism evidence="3 4">
    <name type="scientific">Alkalihalophilus pseudofirmus</name>
    <name type="common">Bacillus pseudofirmus</name>
    <dbReference type="NCBI Taxonomy" id="79885"/>
    <lineage>
        <taxon>Bacteria</taxon>
        <taxon>Bacillati</taxon>
        <taxon>Bacillota</taxon>
        <taxon>Bacilli</taxon>
        <taxon>Bacillales</taxon>
        <taxon>Bacillaceae</taxon>
        <taxon>Alkalihalophilus</taxon>
    </lineage>
</organism>
<sequence length="259" mass="29659">MREIRLDNRIWISLCSLLLIGFLIWLFFSFIRPVQLEKEAALVELEYEQAQLAGVIEEAEEEPLEVIESSMMVQRKLPVRPLVDQLLLTFARAEGIADAYILSIDIQDEAEGVWFGETGETSIEVEQDQEQDNEPEELENLIELEEEEEPVPSAPPEAASSVEGLEVIRFVLRVRTNEYAGLARFAEELDLNDRLMSIDSITYAAPSERVLVEDEQEALEFLMTVSAFYYPLDEPDLEQELPQVDYQRPANKSSPLYNQ</sequence>
<name>A0AAJ2NP00_ALKPS</name>
<gene>
    <name evidence="3" type="ORF">RYX45_11500</name>
</gene>
<keyword evidence="2" id="KW-0472">Membrane</keyword>
<evidence type="ECO:0000313" key="3">
    <source>
        <dbReference type="EMBL" id="MDV2885806.1"/>
    </source>
</evidence>
<evidence type="ECO:0000256" key="1">
    <source>
        <dbReference type="SAM" id="MobiDB-lite"/>
    </source>
</evidence>
<dbReference type="RefSeq" id="WP_323466827.1">
    <property type="nucleotide sequence ID" value="NZ_CP144224.1"/>
</dbReference>
<accession>A0AAJ2NP00</accession>
<protein>
    <recommendedName>
        <fullName evidence="5">Pilus assembly protein PilO</fullName>
    </recommendedName>
</protein>
<dbReference type="EMBL" id="JAWJAY010000002">
    <property type="protein sequence ID" value="MDV2885806.1"/>
    <property type="molecule type" value="Genomic_DNA"/>
</dbReference>
<feature type="compositionally biased region" description="Polar residues" evidence="1">
    <location>
        <begin position="250"/>
        <end position="259"/>
    </location>
</feature>
<comment type="caution">
    <text evidence="3">The sequence shown here is derived from an EMBL/GenBank/DDBJ whole genome shotgun (WGS) entry which is preliminary data.</text>
</comment>
<feature type="transmembrane region" description="Helical" evidence="2">
    <location>
        <begin position="12"/>
        <end position="31"/>
    </location>
</feature>
<reference evidence="3" key="1">
    <citation type="submission" date="2023-10" db="EMBL/GenBank/DDBJ databases">
        <title>Screening of Alkalihalophilus pseudofirmusBZ-TG-HK211 and Its Alleviation of Salt Stress on Rapeseed Growth.</title>
        <authorList>
            <person name="Zhao B."/>
            <person name="Guo T."/>
        </authorList>
    </citation>
    <scope>NUCLEOTIDE SEQUENCE</scope>
    <source>
        <strain evidence="3">BZ-TG-HK211</strain>
    </source>
</reference>
<dbReference type="AlphaFoldDB" id="A0AAJ2NP00"/>
<proteinExistence type="predicted"/>
<keyword evidence="2" id="KW-0812">Transmembrane</keyword>
<dbReference type="Proteomes" id="UP001285636">
    <property type="component" value="Unassembled WGS sequence"/>
</dbReference>
<feature type="region of interest" description="Disordered" evidence="1">
    <location>
        <begin position="239"/>
        <end position="259"/>
    </location>
</feature>
<evidence type="ECO:0000313" key="4">
    <source>
        <dbReference type="Proteomes" id="UP001285636"/>
    </source>
</evidence>